<dbReference type="RefSeq" id="WP_259538222.1">
    <property type="nucleotide sequence ID" value="NZ_JANLCJ010000002.1"/>
</dbReference>
<evidence type="ECO:0000256" key="3">
    <source>
        <dbReference type="RuleBase" id="RU000363"/>
    </source>
</evidence>
<organism evidence="4 5">
    <name type="scientific">Herbiconiux daphne</name>
    <dbReference type="NCBI Taxonomy" id="2970914"/>
    <lineage>
        <taxon>Bacteria</taxon>
        <taxon>Bacillati</taxon>
        <taxon>Actinomycetota</taxon>
        <taxon>Actinomycetes</taxon>
        <taxon>Micrococcales</taxon>
        <taxon>Microbacteriaceae</taxon>
        <taxon>Herbiconiux</taxon>
    </lineage>
</organism>
<dbReference type="InterPro" id="IPR020904">
    <property type="entry name" value="Sc_DH/Rdtase_CS"/>
</dbReference>
<dbReference type="SUPFAM" id="SSF51735">
    <property type="entry name" value="NAD(P)-binding Rossmann-fold domains"/>
    <property type="match status" value="1"/>
</dbReference>
<keyword evidence="5" id="KW-1185">Reference proteome</keyword>
<reference evidence="4" key="1">
    <citation type="submission" date="2022-08" db="EMBL/GenBank/DDBJ databases">
        <authorList>
            <person name="Deng Y."/>
            <person name="Han X.-F."/>
            <person name="Zhang Y.-Q."/>
        </authorList>
    </citation>
    <scope>NUCLEOTIDE SEQUENCE</scope>
    <source>
        <strain evidence="4">CPCC 203386</strain>
    </source>
</reference>
<dbReference type="InterPro" id="IPR002347">
    <property type="entry name" value="SDR_fam"/>
</dbReference>
<comment type="similarity">
    <text evidence="1 3">Belongs to the short-chain dehydrogenases/reductases (SDR) family.</text>
</comment>
<protein>
    <submittedName>
        <fullName evidence="4">Oxidoreductase</fullName>
    </submittedName>
</protein>
<dbReference type="NCBIfam" id="NF005095">
    <property type="entry name" value="PRK06523.1"/>
    <property type="match status" value="1"/>
</dbReference>
<keyword evidence="2" id="KW-0560">Oxidoreductase</keyword>
<dbReference type="EMBL" id="JANLCJ010000002">
    <property type="protein sequence ID" value="MCS5733402.1"/>
    <property type="molecule type" value="Genomic_DNA"/>
</dbReference>
<dbReference type="PANTHER" id="PTHR42760:SF133">
    <property type="entry name" value="3-OXOACYL-[ACYL-CARRIER-PROTEIN] REDUCTASE"/>
    <property type="match status" value="1"/>
</dbReference>
<dbReference type="Pfam" id="PF00106">
    <property type="entry name" value="adh_short"/>
    <property type="match status" value="1"/>
</dbReference>
<evidence type="ECO:0000313" key="5">
    <source>
        <dbReference type="Proteomes" id="UP001165586"/>
    </source>
</evidence>
<accession>A0ABT2GZP8</accession>
<sequence length="259" mass="26113">MRQELEGKTAIVTGASKGIGLAIVRGLTDAGATVIAGARSSSPGLDELVAQGVVRFISADLGEPDGPAAFVAEAGAGIDILVNNVGATKPRVDGFLAVTDDQWIASLNLNLLAAVRTTRAVLPGMLEAGHGSIVTVGSVNAFLPDPGVIDYSASKGALLNFMKSISKEFGGRGIRANTVSPGPVETDLWLAGGGVADTIAKANGLRPEEVASAAVATTATGRFSHPEEIADLVVFLASDRAANLTGASVTIDGGLVQTL</sequence>
<gene>
    <name evidence="4" type="ORF">N1032_06590</name>
</gene>
<dbReference type="PRINTS" id="PR00080">
    <property type="entry name" value="SDRFAMILY"/>
</dbReference>
<evidence type="ECO:0000313" key="4">
    <source>
        <dbReference type="EMBL" id="MCS5733402.1"/>
    </source>
</evidence>
<dbReference type="PROSITE" id="PS00061">
    <property type="entry name" value="ADH_SHORT"/>
    <property type="match status" value="1"/>
</dbReference>
<dbReference type="PRINTS" id="PR00081">
    <property type="entry name" value="GDHRDH"/>
</dbReference>
<dbReference type="Gene3D" id="3.40.50.720">
    <property type="entry name" value="NAD(P)-binding Rossmann-like Domain"/>
    <property type="match status" value="1"/>
</dbReference>
<name>A0ABT2GZP8_9MICO</name>
<dbReference type="PANTHER" id="PTHR42760">
    <property type="entry name" value="SHORT-CHAIN DEHYDROGENASES/REDUCTASES FAMILY MEMBER"/>
    <property type="match status" value="1"/>
</dbReference>
<evidence type="ECO:0000256" key="1">
    <source>
        <dbReference type="ARBA" id="ARBA00006484"/>
    </source>
</evidence>
<comment type="caution">
    <text evidence="4">The sequence shown here is derived from an EMBL/GenBank/DDBJ whole genome shotgun (WGS) entry which is preliminary data.</text>
</comment>
<proteinExistence type="inferred from homology"/>
<dbReference type="InterPro" id="IPR036291">
    <property type="entry name" value="NAD(P)-bd_dom_sf"/>
</dbReference>
<dbReference type="Proteomes" id="UP001165586">
    <property type="component" value="Unassembled WGS sequence"/>
</dbReference>
<evidence type="ECO:0000256" key="2">
    <source>
        <dbReference type="ARBA" id="ARBA00023002"/>
    </source>
</evidence>